<keyword evidence="7 9" id="KW-0627">Porphyrin biosynthesis</keyword>
<dbReference type="Proteomes" id="UP001139028">
    <property type="component" value="Unassembled WGS sequence"/>
</dbReference>
<protein>
    <recommendedName>
        <fullName evidence="4 9">Delta-aminolevulinic acid dehydratase</fullName>
        <ecNumber evidence="3 9">4.2.1.24</ecNumber>
    </recommendedName>
</protein>
<feature type="non-terminal residue" evidence="11">
    <location>
        <position position="1"/>
    </location>
</feature>
<dbReference type="InterPro" id="IPR001731">
    <property type="entry name" value="ALAD"/>
</dbReference>
<proteinExistence type="inferred from homology"/>
<evidence type="ECO:0000256" key="10">
    <source>
        <dbReference type="RuleBase" id="RU004161"/>
    </source>
</evidence>
<dbReference type="GO" id="GO:0008270">
    <property type="term" value="F:zinc ion binding"/>
    <property type="evidence" value="ECO:0007669"/>
    <property type="project" value="TreeGrafter"/>
</dbReference>
<gene>
    <name evidence="11" type="ORF">MO867_22835</name>
</gene>
<evidence type="ECO:0000256" key="8">
    <source>
        <dbReference type="ARBA" id="ARBA00047651"/>
    </source>
</evidence>
<name>A0A9X2ETE3_9GAMM</name>
<dbReference type="InterPro" id="IPR030656">
    <property type="entry name" value="ALAD_AS"/>
</dbReference>
<evidence type="ECO:0000313" key="11">
    <source>
        <dbReference type="EMBL" id="MCO1337160.1"/>
    </source>
</evidence>
<comment type="pathway">
    <text evidence="1">Porphyrin-containing compound metabolism; protoporphyrin-IX biosynthesis; coproporphyrinogen-III from 5-aminolevulinate: step 1/4.</text>
</comment>
<dbReference type="InterPro" id="IPR013785">
    <property type="entry name" value="Aldolase_TIM"/>
</dbReference>
<comment type="similarity">
    <text evidence="2 10">Belongs to the ALAD family.</text>
</comment>
<evidence type="ECO:0000256" key="3">
    <source>
        <dbReference type="ARBA" id="ARBA00012053"/>
    </source>
</evidence>
<dbReference type="GO" id="GO:0004655">
    <property type="term" value="F:porphobilinogen synthase activity"/>
    <property type="evidence" value="ECO:0007669"/>
    <property type="project" value="UniProtKB-EC"/>
</dbReference>
<dbReference type="PRINTS" id="PR00144">
    <property type="entry name" value="DALDHYDRTASE"/>
</dbReference>
<dbReference type="EC" id="4.2.1.24" evidence="3 9"/>
<evidence type="ECO:0000256" key="2">
    <source>
        <dbReference type="ARBA" id="ARBA00008055"/>
    </source>
</evidence>
<dbReference type="Pfam" id="PF00490">
    <property type="entry name" value="ALAD"/>
    <property type="match status" value="1"/>
</dbReference>
<evidence type="ECO:0000256" key="7">
    <source>
        <dbReference type="ARBA" id="ARBA00023244"/>
    </source>
</evidence>
<reference evidence="11" key="1">
    <citation type="journal article" date="2022" name="Arch. Microbiol.">
        <title>Microbulbifer okhotskensis sp. nov., isolated from a deep bottom sediment of the Okhotsk Sea.</title>
        <authorList>
            <person name="Romanenko L."/>
            <person name="Kurilenko V."/>
            <person name="Otstavnykh N."/>
            <person name="Velansky P."/>
            <person name="Isaeva M."/>
            <person name="Mikhailov V."/>
        </authorList>
    </citation>
    <scope>NUCLEOTIDE SEQUENCE</scope>
    <source>
        <strain evidence="11">OS29</strain>
    </source>
</reference>
<dbReference type="PANTHER" id="PTHR11458">
    <property type="entry name" value="DELTA-AMINOLEVULINIC ACID DEHYDRATASE"/>
    <property type="match status" value="1"/>
</dbReference>
<keyword evidence="5" id="KW-0350">Heme biosynthesis</keyword>
<dbReference type="SUPFAM" id="SSF51569">
    <property type="entry name" value="Aldolase"/>
    <property type="match status" value="1"/>
</dbReference>
<dbReference type="PROSITE" id="PS00169">
    <property type="entry name" value="D_ALA_DEHYDRATASE"/>
    <property type="match status" value="1"/>
</dbReference>
<sequence>DPANSNEALHEVAMDLAEGADMVMVKPGMPYLDIVRRVKDEFKVPTFVYQVSGEYAMHMAAFQNGWLDERSVTLESLLAFKRAGADGVLTYFAKRAARALNE</sequence>
<dbReference type="SMART" id="SM01004">
    <property type="entry name" value="ALAD"/>
    <property type="match status" value="1"/>
</dbReference>
<dbReference type="PANTHER" id="PTHR11458:SF0">
    <property type="entry name" value="DELTA-AMINOLEVULINIC ACID DEHYDRATASE"/>
    <property type="match status" value="1"/>
</dbReference>
<accession>A0A9X2ETE3</accession>
<dbReference type="GO" id="GO:0006783">
    <property type="term" value="P:heme biosynthetic process"/>
    <property type="evidence" value="ECO:0007669"/>
    <property type="project" value="UniProtKB-KW"/>
</dbReference>
<dbReference type="GO" id="GO:0005829">
    <property type="term" value="C:cytosol"/>
    <property type="evidence" value="ECO:0007669"/>
    <property type="project" value="TreeGrafter"/>
</dbReference>
<comment type="caution">
    <text evidence="11">The sequence shown here is derived from an EMBL/GenBank/DDBJ whole genome shotgun (WGS) entry which is preliminary data.</text>
</comment>
<organism evidence="11 12">
    <name type="scientific">Microbulbifer okhotskensis</name>
    <dbReference type="NCBI Taxonomy" id="2926617"/>
    <lineage>
        <taxon>Bacteria</taxon>
        <taxon>Pseudomonadati</taxon>
        <taxon>Pseudomonadota</taxon>
        <taxon>Gammaproteobacteria</taxon>
        <taxon>Cellvibrionales</taxon>
        <taxon>Microbulbiferaceae</taxon>
        <taxon>Microbulbifer</taxon>
    </lineage>
</organism>
<dbReference type="EMBL" id="JALBWM010000441">
    <property type="protein sequence ID" value="MCO1337160.1"/>
    <property type="molecule type" value="Genomic_DNA"/>
</dbReference>
<evidence type="ECO:0000313" key="12">
    <source>
        <dbReference type="Proteomes" id="UP001139028"/>
    </source>
</evidence>
<dbReference type="AlphaFoldDB" id="A0A9X2ETE3"/>
<evidence type="ECO:0000256" key="9">
    <source>
        <dbReference type="RuleBase" id="RU000515"/>
    </source>
</evidence>
<evidence type="ECO:0000256" key="6">
    <source>
        <dbReference type="ARBA" id="ARBA00023239"/>
    </source>
</evidence>
<evidence type="ECO:0000256" key="4">
    <source>
        <dbReference type="ARBA" id="ARBA00020771"/>
    </source>
</evidence>
<comment type="catalytic activity">
    <reaction evidence="8 9">
        <text>2 5-aminolevulinate = porphobilinogen + 2 H2O + H(+)</text>
        <dbReference type="Rhea" id="RHEA:24064"/>
        <dbReference type="ChEBI" id="CHEBI:15377"/>
        <dbReference type="ChEBI" id="CHEBI:15378"/>
        <dbReference type="ChEBI" id="CHEBI:58126"/>
        <dbReference type="ChEBI" id="CHEBI:356416"/>
        <dbReference type="EC" id="4.2.1.24"/>
    </reaction>
</comment>
<keyword evidence="6 9" id="KW-0456">Lyase</keyword>
<dbReference type="Gene3D" id="3.20.20.70">
    <property type="entry name" value="Aldolase class I"/>
    <property type="match status" value="1"/>
</dbReference>
<keyword evidence="12" id="KW-1185">Reference proteome</keyword>
<evidence type="ECO:0000256" key="5">
    <source>
        <dbReference type="ARBA" id="ARBA00023133"/>
    </source>
</evidence>
<comment type="subunit">
    <text evidence="9">Homooctamer.</text>
</comment>
<evidence type="ECO:0000256" key="1">
    <source>
        <dbReference type="ARBA" id="ARBA00004694"/>
    </source>
</evidence>